<name>A0A238Y4G7_9FLAO</name>
<dbReference type="AlphaFoldDB" id="A0A238Y4G7"/>
<organism evidence="1 2">
    <name type="scientific">Lutibacter flavus</name>
    <dbReference type="NCBI Taxonomy" id="691689"/>
    <lineage>
        <taxon>Bacteria</taxon>
        <taxon>Pseudomonadati</taxon>
        <taxon>Bacteroidota</taxon>
        <taxon>Flavobacteriia</taxon>
        <taxon>Flavobacteriales</taxon>
        <taxon>Flavobacteriaceae</taxon>
        <taxon>Lutibacter</taxon>
    </lineage>
</organism>
<dbReference type="OrthoDB" id="9805017at2"/>
<evidence type="ECO:0000313" key="1">
    <source>
        <dbReference type="EMBL" id="SNR66017.1"/>
    </source>
</evidence>
<evidence type="ECO:0000313" key="2">
    <source>
        <dbReference type="Proteomes" id="UP000198412"/>
    </source>
</evidence>
<accession>A0A238Y4G7</accession>
<reference evidence="2" key="1">
    <citation type="submission" date="2017-06" db="EMBL/GenBank/DDBJ databases">
        <authorList>
            <person name="Varghese N."/>
            <person name="Submissions S."/>
        </authorList>
    </citation>
    <scope>NUCLEOTIDE SEQUENCE [LARGE SCALE GENOMIC DNA]</scope>
    <source>
        <strain evidence="2">DSM 27993</strain>
    </source>
</reference>
<dbReference type="Proteomes" id="UP000198412">
    <property type="component" value="Unassembled WGS sequence"/>
</dbReference>
<proteinExistence type="predicted"/>
<keyword evidence="2" id="KW-1185">Reference proteome</keyword>
<dbReference type="InterPro" id="IPR026341">
    <property type="entry name" value="T9SS_type_B"/>
</dbReference>
<dbReference type="Pfam" id="PF13585">
    <property type="entry name" value="CHU_C"/>
    <property type="match status" value="1"/>
</dbReference>
<gene>
    <name evidence="1" type="ORF">SAMN04488111_2274</name>
</gene>
<dbReference type="NCBIfam" id="NF012211">
    <property type="entry name" value="tand_rpt_95"/>
    <property type="match status" value="4"/>
</dbReference>
<dbReference type="Gene3D" id="2.60.40.3440">
    <property type="match status" value="5"/>
</dbReference>
<dbReference type="NCBIfam" id="TIGR04131">
    <property type="entry name" value="Bac_Flav_CTERM"/>
    <property type="match status" value="1"/>
</dbReference>
<feature type="non-terminal residue" evidence="1">
    <location>
        <position position="1"/>
    </location>
</feature>
<protein>
    <submittedName>
        <fullName evidence="1">Gliding motility-associated C-terminal domain-containing protein</fullName>
    </submittedName>
</protein>
<dbReference type="EMBL" id="FZNX01000004">
    <property type="protein sequence ID" value="SNR66017.1"/>
    <property type="molecule type" value="Genomic_DNA"/>
</dbReference>
<dbReference type="RefSeq" id="WP_141107302.1">
    <property type="nucleotide sequence ID" value="NZ_FZNX01000004.1"/>
</dbReference>
<sequence>TVKDANNCETTVDVTIGQPAALERPIASLVSQPTCISVTGSFSITNYDANYTYTISPSTGVSELAGIVTAPVGTYTITASNVDGCVSDTSLSVVMNPQPNCPPVADSNAITVSEDSTDTSLGLTAPTDEEDTAADLGVTVTGIPTLGEVTLADGTAVTAGMTLTPAQLVGLVYDAPTDYNGTDAVGTFTYTVTDSGLLTDETGVVTIAINAVNEPPVADSNAITVSEDSTDTSLGLTAPTDEEDTAADLGVTVTGIPTLGEVTLADGTAVTAGMTLTPAQLVGLVYDAPTDYNGTDAVGTFTYTVTDSGLLTDETGVVTIAIKTVNEPPVADDDTASTDEDTPVIINVLDGDIDLDGTIDSESVTEVTAPTNGSISIDPDTGLITYTPNDDFFGEDTFVYSVCDDDGACDTATVVVTVVPTLDVTNDVATTDEDESVIIPVFDNDNDIPNEGTITVTDPANGTVTVDDNGTPTDPSDDEVTYTPDSNFNGEDAFDYTICNAAGNCDTATVVVTVVPTLDLTNDVVTTDEDVPVIIPIFDNDNDIPTESTLTVTDPANGTVIVDDNGTLADLSDDIVTYTPNDGFTGEDTFEYTVCDSVGKCQSATVVITIDTSIDTIDDAATTDEDVSIIIPVFDNDNDIPTEGTITVTNPANGTVTVEDNGTPTDPSDDIVTYTPAEDFSGDDTFEYTVCDAAGNCDTATVKLTVTTAEFPDVVDDIIEVVESMELDIFGNDVTIPIIGTITVTQPEDGTITVDDNDTPNNPSDDILVFTPNEGFVGETSFEYTICNSGGDCDTASVILVYVGVLSECELSFPGQKDSNFNGYGFSPNGDGFNDYFIIDNLVFCYPDFDIQIFNRWGNVIFEYTHNGNAESEPIWWDGKSTGRMTINKEEVLPAGTYFYIINLNRDSHKPVSGYIYLTK</sequence>
<dbReference type="Pfam" id="PF17963">
    <property type="entry name" value="Big_9"/>
    <property type="match status" value="6"/>
</dbReference>